<proteinExistence type="predicted"/>
<dbReference type="Pfam" id="PF02518">
    <property type="entry name" value="HATPase_c"/>
    <property type="match status" value="1"/>
</dbReference>
<dbReference type="PROSITE" id="PS50109">
    <property type="entry name" value="HIS_KIN"/>
    <property type="match status" value="1"/>
</dbReference>
<dbReference type="InterPro" id="IPR005467">
    <property type="entry name" value="His_kinase_dom"/>
</dbReference>
<dbReference type="Gene3D" id="3.30.565.10">
    <property type="entry name" value="Histidine kinase-like ATPase, C-terminal domain"/>
    <property type="match status" value="1"/>
</dbReference>
<dbReference type="PANTHER" id="PTHR41523:SF8">
    <property type="entry name" value="ETHYLENE RESPONSE SENSOR PROTEIN"/>
    <property type="match status" value="1"/>
</dbReference>
<evidence type="ECO:0000313" key="9">
    <source>
        <dbReference type="EMBL" id="MYH61562.1"/>
    </source>
</evidence>
<evidence type="ECO:0000256" key="7">
    <source>
        <dbReference type="ARBA" id="ARBA00022840"/>
    </source>
</evidence>
<dbReference type="GO" id="GO:0005524">
    <property type="term" value="F:ATP binding"/>
    <property type="evidence" value="ECO:0007669"/>
    <property type="project" value="UniProtKB-KW"/>
</dbReference>
<protein>
    <recommendedName>
        <fullName evidence="2">histidine kinase</fullName>
        <ecNumber evidence="2">2.7.13.3</ecNumber>
    </recommendedName>
</protein>
<dbReference type="PANTHER" id="PTHR41523">
    <property type="entry name" value="TWO-COMPONENT SYSTEM SENSOR PROTEIN"/>
    <property type="match status" value="1"/>
</dbReference>
<dbReference type="InterPro" id="IPR003594">
    <property type="entry name" value="HATPase_dom"/>
</dbReference>
<evidence type="ECO:0000256" key="2">
    <source>
        <dbReference type="ARBA" id="ARBA00012438"/>
    </source>
</evidence>
<dbReference type="SMART" id="SM00911">
    <property type="entry name" value="HWE_HK"/>
    <property type="match status" value="1"/>
</dbReference>
<accession>A0A6B1FVC4</accession>
<organism evidence="9">
    <name type="scientific">Caldilineaceae bacterium SB0675_bin_29</name>
    <dbReference type="NCBI Taxonomy" id="2605266"/>
    <lineage>
        <taxon>Bacteria</taxon>
        <taxon>Bacillati</taxon>
        <taxon>Chloroflexota</taxon>
        <taxon>Caldilineae</taxon>
        <taxon>Caldilineales</taxon>
        <taxon>Caldilineaceae</taxon>
    </lineage>
</organism>
<keyword evidence="7" id="KW-0067">ATP-binding</keyword>
<dbReference type="AlphaFoldDB" id="A0A6B1FVC4"/>
<dbReference type="EC" id="2.7.13.3" evidence="2"/>
<dbReference type="GO" id="GO:0004673">
    <property type="term" value="F:protein histidine kinase activity"/>
    <property type="evidence" value="ECO:0007669"/>
    <property type="project" value="UniProtKB-EC"/>
</dbReference>
<keyword evidence="3" id="KW-0597">Phosphoprotein</keyword>
<feature type="domain" description="Histidine kinase" evidence="8">
    <location>
        <begin position="332"/>
        <end position="537"/>
    </location>
</feature>
<dbReference type="InterPro" id="IPR022066">
    <property type="entry name" value="PdtaS_GAF"/>
</dbReference>
<reference evidence="9" key="1">
    <citation type="submission" date="2019-09" db="EMBL/GenBank/DDBJ databases">
        <title>Characterisation of the sponge microbiome using genome-centric metagenomics.</title>
        <authorList>
            <person name="Engelberts J.P."/>
            <person name="Robbins S.J."/>
            <person name="De Goeij J.M."/>
            <person name="Aranda M."/>
            <person name="Bell S.C."/>
            <person name="Webster N.S."/>
        </authorList>
    </citation>
    <scope>NUCLEOTIDE SEQUENCE</scope>
    <source>
        <strain evidence="9">SB0675_bin_29</strain>
    </source>
</reference>
<gene>
    <name evidence="9" type="ORF">F4148_07285</name>
</gene>
<evidence type="ECO:0000256" key="3">
    <source>
        <dbReference type="ARBA" id="ARBA00022553"/>
    </source>
</evidence>
<keyword evidence="5" id="KW-0547">Nucleotide-binding</keyword>
<dbReference type="Pfam" id="PF12282">
    <property type="entry name" value="GAF_PdtaS"/>
    <property type="match status" value="1"/>
</dbReference>
<dbReference type="InterPro" id="IPR011495">
    <property type="entry name" value="Sig_transdc_His_kin_sub2_dim/P"/>
</dbReference>
<dbReference type="Pfam" id="PF07568">
    <property type="entry name" value="HisKA_2"/>
    <property type="match status" value="1"/>
</dbReference>
<evidence type="ECO:0000256" key="5">
    <source>
        <dbReference type="ARBA" id="ARBA00022741"/>
    </source>
</evidence>
<keyword evidence="6" id="KW-0418">Kinase</keyword>
<dbReference type="InterPro" id="IPR036890">
    <property type="entry name" value="HATPase_C_sf"/>
</dbReference>
<dbReference type="SUPFAM" id="SSF55874">
    <property type="entry name" value="ATPase domain of HSP90 chaperone/DNA topoisomerase II/histidine kinase"/>
    <property type="match status" value="1"/>
</dbReference>
<evidence type="ECO:0000256" key="4">
    <source>
        <dbReference type="ARBA" id="ARBA00022679"/>
    </source>
</evidence>
<comment type="catalytic activity">
    <reaction evidence="1">
        <text>ATP + protein L-histidine = ADP + protein N-phospho-L-histidine.</text>
        <dbReference type="EC" id="2.7.13.3"/>
    </reaction>
</comment>
<dbReference type="Gene3D" id="3.30.450.280">
    <property type="entry name" value="GAF domain"/>
    <property type="match status" value="1"/>
</dbReference>
<evidence type="ECO:0000256" key="6">
    <source>
        <dbReference type="ARBA" id="ARBA00022777"/>
    </source>
</evidence>
<name>A0A6B1FVC4_9CHLR</name>
<dbReference type="Gene3D" id="3.30.450.20">
    <property type="entry name" value="PAS domain"/>
    <property type="match status" value="1"/>
</dbReference>
<dbReference type="EMBL" id="VYDA01000276">
    <property type="protein sequence ID" value="MYH61562.1"/>
    <property type="molecule type" value="Genomic_DNA"/>
</dbReference>
<sequence length="545" mass="60852">MDSRVNSCSSLTERDIALLYRIEAGLAITADVSRSDVMLCCLMDPQEESPSHIEFIESPTMQRVPVGQILVGQHAAPHSLSSIYQDDMTGRTYTFTAQPTVHRALMEDRRDRMAESKIPPERTSSGAPVIQQVYTVHNAVNQAIAALLIETNLIEYERHRRRERPFRNAVRWLQRMAVQGEIETAEISGGFGSLDGVYLVDEHFCISYMSGIAMNLFRSIGLVADMRRAPVSDLEDADEEIVSQAMQANCCVQTRHESEDGRVWVRTAIPLRAPRGALYQMQRRVRRQLPWTNPVTTEDAPQVDGVLVLVHNATETVQRERELKVKSAMIQEVHHRVKNNLQTIAAMLRIQSRRYQDGEGQQQLTDAVNRILSMSVIHEYLSQDEHRPINIRDVCQRILGQTQQVTVNPGQKVEISLEGPNIRLPASQATASALVVNELLMNAMEHGLRDRNRGEIRIVLEDLGDEVRISLLDNGLGLPSDFDPDGSHSLGLQIVYTLVTDDLKGNLLFEQVTGDDTGAADGGQGGTRAIVTFPKRSINIESVVA</sequence>
<comment type="caution">
    <text evidence="9">The sequence shown here is derived from an EMBL/GenBank/DDBJ whole genome shotgun (WGS) entry which is preliminary data.</text>
</comment>
<evidence type="ECO:0000259" key="8">
    <source>
        <dbReference type="PROSITE" id="PS50109"/>
    </source>
</evidence>
<dbReference type="InterPro" id="IPR038424">
    <property type="entry name" value="H_kinase_PdtaS_GAF_sf"/>
</dbReference>
<keyword evidence="4" id="KW-0808">Transferase</keyword>
<evidence type="ECO:0000256" key="1">
    <source>
        <dbReference type="ARBA" id="ARBA00000085"/>
    </source>
</evidence>
<dbReference type="InterPro" id="IPR011102">
    <property type="entry name" value="Sig_transdc_His_kinase_HWE"/>
</dbReference>